<dbReference type="Proteomes" id="UP001597102">
    <property type="component" value="Unassembled WGS sequence"/>
</dbReference>
<dbReference type="InterPro" id="IPR032347">
    <property type="entry name" value="DUF4864"/>
</dbReference>
<feature type="chain" id="PRO_5046243456" evidence="1">
    <location>
        <begin position="22"/>
        <end position="196"/>
    </location>
</feature>
<organism evidence="2 3">
    <name type="scientific">Methyloligella solikamskensis</name>
    <dbReference type="NCBI Taxonomy" id="1177756"/>
    <lineage>
        <taxon>Bacteria</taxon>
        <taxon>Pseudomonadati</taxon>
        <taxon>Pseudomonadota</taxon>
        <taxon>Alphaproteobacteria</taxon>
        <taxon>Hyphomicrobiales</taxon>
        <taxon>Hyphomicrobiaceae</taxon>
        <taxon>Methyloligella</taxon>
    </lineage>
</organism>
<proteinExistence type="predicted"/>
<dbReference type="RefSeq" id="WP_379089470.1">
    <property type="nucleotide sequence ID" value="NZ_JBHTJO010000001.1"/>
</dbReference>
<keyword evidence="1" id="KW-0732">Signal</keyword>
<evidence type="ECO:0000256" key="1">
    <source>
        <dbReference type="SAM" id="SignalP"/>
    </source>
</evidence>
<protein>
    <submittedName>
        <fullName evidence="2">DUF4864 domain-containing protein</fullName>
    </submittedName>
</protein>
<accession>A0ABW3JBD9</accession>
<dbReference type="EMBL" id="JBHTJO010000001">
    <property type="protein sequence ID" value="MFD0987460.1"/>
    <property type="molecule type" value="Genomic_DNA"/>
</dbReference>
<feature type="signal peptide" evidence="1">
    <location>
        <begin position="1"/>
        <end position="21"/>
    </location>
</feature>
<comment type="caution">
    <text evidence="2">The sequence shown here is derived from an EMBL/GenBank/DDBJ whole genome shotgun (WGS) entry which is preliminary data.</text>
</comment>
<reference evidence="3" key="1">
    <citation type="journal article" date="2019" name="Int. J. Syst. Evol. Microbiol.">
        <title>The Global Catalogue of Microorganisms (GCM) 10K type strain sequencing project: providing services to taxonomists for standard genome sequencing and annotation.</title>
        <authorList>
            <consortium name="The Broad Institute Genomics Platform"/>
            <consortium name="The Broad Institute Genome Sequencing Center for Infectious Disease"/>
            <person name="Wu L."/>
            <person name="Ma J."/>
        </authorList>
    </citation>
    <scope>NUCLEOTIDE SEQUENCE [LARGE SCALE GENOMIC DNA]</scope>
    <source>
        <strain evidence="3">CCUG 61697</strain>
    </source>
</reference>
<gene>
    <name evidence="2" type="ORF">ACFQ2F_10170</name>
</gene>
<name>A0ABW3JBD9_9HYPH</name>
<evidence type="ECO:0000313" key="2">
    <source>
        <dbReference type="EMBL" id="MFD0987460.1"/>
    </source>
</evidence>
<sequence>MTNMIAALPKHFAKLAIPALAFAGAMTAVQAPSAAQDIYARAMQESVTVAMRMPSDTTPNVTVVPKNPDANDAPKAFELSADMRDGIQDTVREQLKALAMGDANMAFANLAPQAQRFFSEPQRFMRSVATDAPPIVKTKSFAFVGLEQESGAALQQVLLTDDDGRSWLAKFHVEQQLSGEWRVKSCVVEAAPGQQA</sequence>
<dbReference type="Pfam" id="PF16156">
    <property type="entry name" value="DUF4864"/>
    <property type="match status" value="1"/>
</dbReference>
<keyword evidence="3" id="KW-1185">Reference proteome</keyword>
<evidence type="ECO:0000313" key="3">
    <source>
        <dbReference type="Proteomes" id="UP001597102"/>
    </source>
</evidence>